<keyword evidence="5" id="KW-0675">Receptor</keyword>
<dbReference type="InterPro" id="IPR001611">
    <property type="entry name" value="Leu-rich_rpt"/>
</dbReference>
<evidence type="ECO:0000256" key="4">
    <source>
        <dbReference type="SAM" id="SignalP"/>
    </source>
</evidence>
<evidence type="ECO:0000256" key="1">
    <source>
        <dbReference type="ARBA" id="ARBA00022614"/>
    </source>
</evidence>
<dbReference type="InterPro" id="IPR026906">
    <property type="entry name" value="LRR_5"/>
</dbReference>
<dbReference type="KEGG" id="tca:103312989"/>
<dbReference type="OrthoDB" id="676979at2759"/>
<reference evidence="5 6" key="1">
    <citation type="journal article" date="2008" name="Nature">
        <title>The genome of the model beetle and pest Tribolium castaneum.</title>
        <authorList>
            <consortium name="Tribolium Genome Sequencing Consortium"/>
            <person name="Richards S."/>
            <person name="Gibbs R.A."/>
            <person name="Weinstock G.M."/>
            <person name="Brown S.J."/>
            <person name="Denell R."/>
            <person name="Beeman R.W."/>
            <person name="Gibbs R."/>
            <person name="Beeman R.W."/>
            <person name="Brown S.J."/>
            <person name="Bucher G."/>
            <person name="Friedrich M."/>
            <person name="Grimmelikhuijzen C.J."/>
            <person name="Klingler M."/>
            <person name="Lorenzen M."/>
            <person name="Richards S."/>
            <person name="Roth S."/>
            <person name="Schroder R."/>
            <person name="Tautz D."/>
            <person name="Zdobnov E.M."/>
            <person name="Muzny D."/>
            <person name="Gibbs R.A."/>
            <person name="Weinstock G.M."/>
            <person name="Attaway T."/>
            <person name="Bell S."/>
            <person name="Buhay C.J."/>
            <person name="Chandrabose M.N."/>
            <person name="Chavez D."/>
            <person name="Clerk-Blankenburg K.P."/>
            <person name="Cree A."/>
            <person name="Dao M."/>
            <person name="Davis C."/>
            <person name="Chacko J."/>
            <person name="Dinh H."/>
            <person name="Dugan-Rocha S."/>
            <person name="Fowler G."/>
            <person name="Garner T.T."/>
            <person name="Garnes J."/>
            <person name="Gnirke A."/>
            <person name="Hawes A."/>
            <person name="Hernandez J."/>
            <person name="Hines S."/>
            <person name="Holder M."/>
            <person name="Hume J."/>
            <person name="Jhangiani S.N."/>
            <person name="Joshi V."/>
            <person name="Khan Z.M."/>
            <person name="Jackson L."/>
            <person name="Kovar C."/>
            <person name="Kowis A."/>
            <person name="Lee S."/>
            <person name="Lewis L.R."/>
            <person name="Margolis J."/>
            <person name="Morgan M."/>
            <person name="Nazareth L.V."/>
            <person name="Nguyen N."/>
            <person name="Okwuonu G."/>
            <person name="Parker D."/>
            <person name="Richards S."/>
            <person name="Ruiz S.J."/>
            <person name="Santibanez J."/>
            <person name="Savard J."/>
            <person name="Scherer S.E."/>
            <person name="Schneider B."/>
            <person name="Sodergren E."/>
            <person name="Tautz D."/>
            <person name="Vattahil S."/>
            <person name="Villasana D."/>
            <person name="White C.S."/>
            <person name="Wright R."/>
            <person name="Park Y."/>
            <person name="Beeman R.W."/>
            <person name="Lord J."/>
            <person name="Oppert B."/>
            <person name="Lorenzen M."/>
            <person name="Brown S."/>
            <person name="Wang L."/>
            <person name="Savard J."/>
            <person name="Tautz D."/>
            <person name="Richards S."/>
            <person name="Weinstock G."/>
            <person name="Gibbs R.A."/>
            <person name="Liu Y."/>
            <person name="Worley K."/>
            <person name="Weinstock G."/>
            <person name="Elsik C.G."/>
            <person name="Reese J.T."/>
            <person name="Elhaik E."/>
            <person name="Landan G."/>
            <person name="Graur D."/>
            <person name="Arensburger P."/>
            <person name="Atkinson P."/>
            <person name="Beeman R.W."/>
            <person name="Beidler J."/>
            <person name="Brown S.J."/>
            <person name="Demuth J.P."/>
            <person name="Drury D.W."/>
            <person name="Du Y.Z."/>
            <person name="Fujiwara H."/>
            <person name="Lorenzen M."/>
            <person name="Maselli V."/>
            <person name="Osanai M."/>
            <person name="Park Y."/>
            <person name="Robertson H.M."/>
            <person name="Tu Z."/>
            <person name="Wang J.J."/>
            <person name="Wang S."/>
            <person name="Richards S."/>
            <person name="Song H."/>
            <person name="Zhang L."/>
            <person name="Sodergren E."/>
            <person name="Werner D."/>
            <person name="Stanke M."/>
            <person name="Morgenstern B."/>
            <person name="Solovyev V."/>
            <person name="Kosarev P."/>
            <person name="Brown G."/>
            <person name="Chen H.C."/>
            <person name="Ermolaeva O."/>
            <person name="Hlavina W."/>
            <person name="Kapustin Y."/>
            <person name="Kiryutin B."/>
            <person name="Kitts P."/>
            <person name="Maglott D."/>
            <person name="Pruitt K."/>
            <person name="Sapojnikov V."/>
            <person name="Souvorov A."/>
            <person name="Mackey A.J."/>
            <person name="Waterhouse R.M."/>
            <person name="Wyder S."/>
            <person name="Zdobnov E.M."/>
            <person name="Zdobnov E.M."/>
            <person name="Wyder S."/>
            <person name="Kriventseva E.V."/>
            <person name="Kadowaki T."/>
            <person name="Bork P."/>
            <person name="Aranda M."/>
            <person name="Bao R."/>
            <person name="Beermann A."/>
            <person name="Berns N."/>
            <person name="Bolognesi R."/>
            <person name="Bonneton F."/>
            <person name="Bopp D."/>
            <person name="Brown S.J."/>
            <person name="Bucher G."/>
            <person name="Butts T."/>
            <person name="Chaumot A."/>
            <person name="Denell R.E."/>
            <person name="Ferrier D.E."/>
            <person name="Friedrich M."/>
            <person name="Gordon C.M."/>
            <person name="Jindra M."/>
            <person name="Klingler M."/>
            <person name="Lan Q."/>
            <person name="Lattorff H.M."/>
            <person name="Laudet V."/>
            <person name="von Levetsow C."/>
            <person name="Liu Z."/>
            <person name="Lutz R."/>
            <person name="Lynch J.A."/>
            <person name="da Fonseca R.N."/>
            <person name="Posnien N."/>
            <person name="Reuter R."/>
            <person name="Roth S."/>
            <person name="Savard J."/>
            <person name="Schinko J.B."/>
            <person name="Schmitt C."/>
            <person name="Schoppmeier M."/>
            <person name="Schroder R."/>
            <person name="Shippy T.D."/>
            <person name="Simonnet F."/>
            <person name="Marques-Souza H."/>
            <person name="Tautz D."/>
            <person name="Tomoyasu Y."/>
            <person name="Trauner J."/>
            <person name="Van der Zee M."/>
            <person name="Vervoort M."/>
            <person name="Wittkopp N."/>
            <person name="Wimmer E.A."/>
            <person name="Yang X."/>
            <person name="Jones A.K."/>
            <person name="Sattelle D.B."/>
            <person name="Ebert P.R."/>
            <person name="Nelson D."/>
            <person name="Scott J.G."/>
            <person name="Beeman R.W."/>
            <person name="Muthukrishnan S."/>
            <person name="Kramer K.J."/>
            <person name="Arakane Y."/>
            <person name="Beeman R.W."/>
            <person name="Zhu Q."/>
            <person name="Hogenkamp D."/>
            <person name="Dixit R."/>
            <person name="Oppert B."/>
            <person name="Jiang H."/>
            <person name="Zou Z."/>
            <person name="Marshall J."/>
            <person name="Elpidina E."/>
            <person name="Vinokurov K."/>
            <person name="Oppert C."/>
            <person name="Zou Z."/>
            <person name="Evans J."/>
            <person name="Lu Z."/>
            <person name="Zhao P."/>
            <person name="Sumathipala N."/>
            <person name="Altincicek B."/>
            <person name="Vilcinskas A."/>
            <person name="Williams M."/>
            <person name="Hultmark D."/>
            <person name="Hetru C."/>
            <person name="Jiang H."/>
            <person name="Grimmelikhuijzen C.J."/>
            <person name="Hauser F."/>
            <person name="Cazzamali G."/>
            <person name="Williamson M."/>
            <person name="Park Y."/>
            <person name="Li B."/>
            <person name="Tanaka Y."/>
            <person name="Predel R."/>
            <person name="Neupert S."/>
            <person name="Schachtner J."/>
            <person name="Verleyen P."/>
            <person name="Raible F."/>
            <person name="Bork P."/>
            <person name="Friedrich M."/>
            <person name="Walden K.K."/>
            <person name="Robertson H.M."/>
            <person name="Angeli S."/>
            <person name="Foret S."/>
            <person name="Bucher G."/>
            <person name="Schuetz S."/>
            <person name="Maleszka R."/>
            <person name="Wimmer E.A."/>
            <person name="Beeman R.W."/>
            <person name="Lorenzen M."/>
            <person name="Tomoyasu Y."/>
            <person name="Miller S.C."/>
            <person name="Grossmann D."/>
            <person name="Bucher G."/>
        </authorList>
    </citation>
    <scope>NUCLEOTIDE SEQUENCE [LARGE SCALE GENOMIC DNA]</scope>
    <source>
        <strain evidence="5 6">Georgia GA2</strain>
    </source>
</reference>
<dbReference type="Proteomes" id="UP000007266">
    <property type="component" value="Linkage group 5"/>
</dbReference>
<proteinExistence type="predicted"/>
<dbReference type="Pfam" id="PF13306">
    <property type="entry name" value="LRR_5"/>
    <property type="match status" value="1"/>
</dbReference>
<gene>
    <name evidence="5" type="primary">AUGUSTUS-3.0.2_14116</name>
    <name evidence="5" type="ORF">TcasGA2_TC014116</name>
</gene>
<dbReference type="InParanoid" id="D6WKA9"/>
<dbReference type="InterPro" id="IPR032675">
    <property type="entry name" value="LRR_dom_sf"/>
</dbReference>
<sequence length="400" mass="45946">MLIKAAYLILLAIGSFNRIYGHCEESYMMFCDCVSDIRNYKSGNWTDVVIKSGKTSCSSAIKSNSFEKLDEIKILFIVDQIETIEKFAFKQIGQTLKVLKLYGNALNLVKSGTFSGFRKLSQLSLVNNNIELIEEKSFESSVIKNLDLSRNKIEMIAADTFAESEITKIVLRYNRLSYINEDAFNKHLEILQLDYNNLEHLQGGFASKSPKLRELTISHNKLSHVSDVPSLVKANKLDFSFNNINHINLPEFEDFKDLTFLDLSSNKLETFSLNYFKKVKTERLTLLLSYNLLTNVKFKDDTKPMTLTLFGNPWNCKCLEKMQKHMLQNNFSTTKCDLELFKCGLLPVCIEQGECEDSQPVENRDDLKRFMQVVQRQKGSLVCDVFRDTGPRFVVGIRSR</sequence>
<accession>D6WKA9</accession>
<evidence type="ECO:0000256" key="2">
    <source>
        <dbReference type="ARBA" id="ARBA00022729"/>
    </source>
</evidence>
<dbReference type="AlphaFoldDB" id="D6WKA9"/>
<keyword evidence="1" id="KW-0433">Leucine-rich repeat</keyword>
<dbReference type="STRING" id="7070.D6WKA9"/>
<evidence type="ECO:0000313" key="5">
    <source>
        <dbReference type="EMBL" id="EFA03970.1"/>
    </source>
</evidence>
<reference evidence="5 6" key="2">
    <citation type="journal article" date="2010" name="Nucleic Acids Res.">
        <title>BeetleBase in 2010: revisions to provide comprehensive genomic information for Tribolium castaneum.</title>
        <authorList>
            <person name="Kim H.S."/>
            <person name="Murphy T."/>
            <person name="Xia J."/>
            <person name="Caragea D."/>
            <person name="Park Y."/>
            <person name="Beeman R.W."/>
            <person name="Lorenzen M.D."/>
            <person name="Butcher S."/>
            <person name="Manak J.R."/>
            <person name="Brown S.J."/>
        </authorList>
    </citation>
    <scope>GENOME REANNOTATION</scope>
    <source>
        <strain evidence="5 6">Georgia GA2</strain>
    </source>
</reference>
<evidence type="ECO:0000256" key="3">
    <source>
        <dbReference type="ARBA" id="ARBA00022737"/>
    </source>
</evidence>
<feature type="signal peptide" evidence="4">
    <location>
        <begin position="1"/>
        <end position="21"/>
    </location>
</feature>
<dbReference type="PANTHER" id="PTHR24369">
    <property type="entry name" value="ANTIGEN BSP, PUTATIVE-RELATED"/>
    <property type="match status" value="1"/>
</dbReference>
<keyword evidence="6" id="KW-1185">Reference proteome</keyword>
<dbReference type="HOGENOM" id="CLU_678503_0_0_1"/>
<keyword evidence="2 4" id="KW-0732">Signal</keyword>
<keyword evidence="3" id="KW-0677">Repeat</keyword>
<dbReference type="PROSITE" id="PS51450">
    <property type="entry name" value="LRR"/>
    <property type="match status" value="1"/>
</dbReference>
<dbReference type="SMART" id="SM00369">
    <property type="entry name" value="LRR_TYP"/>
    <property type="match status" value="6"/>
</dbReference>
<name>D6WKA9_TRICA</name>
<feature type="chain" id="PRO_5003089496" evidence="4">
    <location>
        <begin position="22"/>
        <end position="400"/>
    </location>
</feature>
<organism evidence="5 6">
    <name type="scientific">Tribolium castaneum</name>
    <name type="common">Red flour beetle</name>
    <dbReference type="NCBI Taxonomy" id="7070"/>
    <lineage>
        <taxon>Eukaryota</taxon>
        <taxon>Metazoa</taxon>
        <taxon>Ecdysozoa</taxon>
        <taxon>Arthropoda</taxon>
        <taxon>Hexapoda</taxon>
        <taxon>Insecta</taxon>
        <taxon>Pterygota</taxon>
        <taxon>Neoptera</taxon>
        <taxon>Endopterygota</taxon>
        <taxon>Coleoptera</taxon>
        <taxon>Polyphaga</taxon>
        <taxon>Cucujiformia</taxon>
        <taxon>Tenebrionidae</taxon>
        <taxon>Tenebrionidae incertae sedis</taxon>
        <taxon>Tribolium</taxon>
    </lineage>
</organism>
<dbReference type="PhylomeDB" id="D6WKA9"/>
<dbReference type="Pfam" id="PF00560">
    <property type="entry name" value="LRR_1"/>
    <property type="match status" value="1"/>
</dbReference>
<dbReference type="Gene3D" id="3.80.10.10">
    <property type="entry name" value="Ribonuclease Inhibitor"/>
    <property type="match status" value="3"/>
</dbReference>
<dbReference type="eggNOG" id="KOG0619">
    <property type="taxonomic scope" value="Eukaryota"/>
</dbReference>
<dbReference type="EMBL" id="KQ971342">
    <property type="protein sequence ID" value="EFA03970.1"/>
    <property type="molecule type" value="Genomic_DNA"/>
</dbReference>
<dbReference type="PANTHER" id="PTHR24369:SF210">
    <property type="entry name" value="CHAOPTIN-RELATED"/>
    <property type="match status" value="1"/>
</dbReference>
<protein>
    <submittedName>
        <fullName evidence="5">Leucine-rich repeat and immunoglobulin-like domain containing-NOGO receptor-interacting protein 4</fullName>
    </submittedName>
</protein>
<dbReference type="InterPro" id="IPR050541">
    <property type="entry name" value="LRR_TM_domain-containing"/>
</dbReference>
<dbReference type="SUPFAM" id="SSF52058">
    <property type="entry name" value="L domain-like"/>
    <property type="match status" value="1"/>
</dbReference>
<dbReference type="InterPro" id="IPR003591">
    <property type="entry name" value="Leu-rich_rpt_typical-subtyp"/>
</dbReference>
<evidence type="ECO:0000313" key="6">
    <source>
        <dbReference type="Proteomes" id="UP000007266"/>
    </source>
</evidence>